<gene>
    <name evidence="3" type="ORF">ZEAMMB73_Zm00001d045678</name>
</gene>
<dbReference type="ExpressionAtlas" id="A0A1D6NY93">
    <property type="expression patterns" value="baseline and differential"/>
</dbReference>
<feature type="region of interest" description="Disordered" evidence="2">
    <location>
        <begin position="436"/>
        <end position="456"/>
    </location>
</feature>
<dbReference type="InterPro" id="IPR003103">
    <property type="entry name" value="BAG_domain"/>
</dbReference>
<dbReference type="SUPFAM" id="SSF63491">
    <property type="entry name" value="BAG domain"/>
    <property type="match status" value="1"/>
</dbReference>
<dbReference type="SMR" id="A0A1D6NY93"/>
<feature type="compositionally biased region" description="Basic and acidic residues" evidence="2">
    <location>
        <begin position="370"/>
        <end position="386"/>
    </location>
</feature>
<dbReference type="STRING" id="4577.A0A1D6NY93"/>
<dbReference type="SMART" id="SM00264">
    <property type="entry name" value="BAG"/>
    <property type="match status" value="1"/>
</dbReference>
<dbReference type="FunFam" id="1.20.58.120:FF:000010">
    <property type="entry name" value="BAG family molecular chaperone regulator 6"/>
    <property type="match status" value="1"/>
</dbReference>
<evidence type="ECO:0000313" key="3">
    <source>
        <dbReference type="EMBL" id="AQL02969.1"/>
    </source>
</evidence>
<feature type="compositionally biased region" description="Basic and acidic residues" evidence="2">
    <location>
        <begin position="305"/>
        <end position="335"/>
    </location>
</feature>
<dbReference type="PANTHER" id="PTHR33322">
    <property type="entry name" value="BAG DOMAIN CONTAINING PROTEIN, EXPRESSED"/>
    <property type="match status" value="1"/>
</dbReference>
<feature type="compositionally biased region" description="Basic and acidic residues" evidence="2">
    <location>
        <begin position="211"/>
        <end position="223"/>
    </location>
</feature>
<accession>A0A1D6NY93</accession>
<proteinExistence type="predicted"/>
<evidence type="ECO:0000256" key="1">
    <source>
        <dbReference type="ARBA" id="ARBA00023186"/>
    </source>
</evidence>
<dbReference type="PaxDb" id="4577-GRMZM2G018988_P01"/>
<dbReference type="OMA" id="CCNQAYL"/>
<name>A0A1D6NY93_MAIZE</name>
<dbReference type="CDD" id="cd23767">
    <property type="entry name" value="IQCD"/>
    <property type="match status" value="1"/>
</dbReference>
<protein>
    <submittedName>
        <fullName evidence="3">BAG family molecular chaperone regulator 6</fullName>
    </submittedName>
</protein>
<reference evidence="3" key="1">
    <citation type="submission" date="2015-12" db="EMBL/GenBank/DDBJ databases">
        <title>Update maize B73 reference genome by single molecule sequencing technologies.</title>
        <authorList>
            <consortium name="Maize Genome Sequencing Project"/>
            <person name="Ware D."/>
        </authorList>
    </citation>
    <scope>NUCLEOTIDE SEQUENCE</scope>
    <source>
        <tissue evidence="3">Seedling</tissue>
    </source>
</reference>
<dbReference type="Pfam" id="PF02179">
    <property type="entry name" value="BAG"/>
    <property type="match status" value="1"/>
</dbReference>
<dbReference type="InterPro" id="IPR036533">
    <property type="entry name" value="BAG_dom_sf"/>
</dbReference>
<feature type="compositionally biased region" description="Basic and acidic residues" evidence="2">
    <location>
        <begin position="262"/>
        <end position="274"/>
    </location>
</feature>
<dbReference type="InterPro" id="IPR040400">
    <property type="entry name" value="BAG5/6/7/8"/>
</dbReference>
<dbReference type="GO" id="GO:0051087">
    <property type="term" value="F:protein-folding chaperone binding"/>
    <property type="evidence" value="ECO:0007669"/>
    <property type="project" value="InterPro"/>
</dbReference>
<dbReference type="AlphaFoldDB" id="A0A1D6NY93"/>
<feature type="region of interest" description="Disordered" evidence="2">
    <location>
        <begin position="305"/>
        <end position="421"/>
    </location>
</feature>
<dbReference type="PROSITE" id="PS51035">
    <property type="entry name" value="BAG"/>
    <property type="match status" value="1"/>
</dbReference>
<dbReference type="PROSITE" id="PS50096">
    <property type="entry name" value="IQ"/>
    <property type="match status" value="1"/>
</dbReference>
<organism evidence="3">
    <name type="scientific">Zea mays</name>
    <name type="common">Maize</name>
    <dbReference type="NCBI Taxonomy" id="4577"/>
    <lineage>
        <taxon>Eukaryota</taxon>
        <taxon>Viridiplantae</taxon>
        <taxon>Streptophyta</taxon>
        <taxon>Embryophyta</taxon>
        <taxon>Tracheophyta</taxon>
        <taxon>Spermatophyta</taxon>
        <taxon>Magnoliopsida</taxon>
        <taxon>Liliopsida</taxon>
        <taxon>Poales</taxon>
        <taxon>Poaceae</taxon>
        <taxon>PACMAD clade</taxon>
        <taxon>Panicoideae</taxon>
        <taxon>Andropogonodae</taxon>
        <taxon>Andropogoneae</taxon>
        <taxon>Tripsacinae</taxon>
        <taxon>Zea</taxon>
    </lineage>
</organism>
<evidence type="ECO:0000256" key="2">
    <source>
        <dbReference type="SAM" id="MobiDB-lite"/>
    </source>
</evidence>
<keyword evidence="1" id="KW-0143">Chaperone</keyword>
<dbReference type="Gene3D" id="1.20.58.120">
    <property type="entry name" value="BAG domain"/>
    <property type="match status" value="1"/>
</dbReference>
<sequence>MDSFYYYQPPNCGTWPYHDISHSYEFHCCCNQAYLPDYYIFRPPFPQELPPPHIYYHVPSPHHPNACPSYFVPSHPYPFDQTPYGYEKFKSHCCGCPTHVCPGAEKNNVKIEEQRPDVKLESGDHKNADSDSIIQHPNKKYPFIWLPLGNMKGKENGEHYELSPQVLNEWAPVSGKWLGDVKQQGQDNEKGKQFQWPIVWMPAGYDAPNQKAKEMNDTEETPKSPKISEVSPQSPKIIHLSWFGNGHHHDQKSDARNAVPKSIHDGKKPPRENCKTIPVVPKKEINEKKKASTYRTIPVIKESDEKKIGMREKRESKEANSAEMVEENRKTKHNDSSVVKHSKLPPVCLRVDPLPRKKPGNGSSRSPSPPRKDTDNTKKDVEELRPRARSWSLNSLVQEEEAPTSKDGQKVQAASTTVGDQQNAALKSIEEDHVQENAGAGSLNGCDKRKNEDGTVIESETAKDDARTYGVNLSESDAAVRIQSAYRGYDVRKWQPLDKLWKIKHVHEQMQVVRKQIQCLLDSCSKPTQKEQVAIGETIMNLLLKLDAIKGLHPSVREARKSVAQELICLQEKLDTLCKAASGDMNHTDSNDDESEGTKNIIQTVAPTVITEASDRKRTFELGKVQEPCSVDSIEPCNTVPSGVSWEVRPECQM</sequence>
<dbReference type="PANTHER" id="PTHR33322:SF16">
    <property type="entry name" value="BAG FAMILY MOLECULAR CHAPERONE REGULATOR 6"/>
    <property type="match status" value="1"/>
</dbReference>
<dbReference type="InParanoid" id="A0A1D6NY93"/>
<feature type="region of interest" description="Disordered" evidence="2">
    <location>
        <begin position="246"/>
        <end position="275"/>
    </location>
</feature>
<feature type="compositionally biased region" description="Polar residues" evidence="2">
    <location>
        <begin position="412"/>
        <end position="421"/>
    </location>
</feature>
<feature type="region of interest" description="Disordered" evidence="2">
    <location>
        <begin position="208"/>
        <end position="233"/>
    </location>
</feature>
<dbReference type="eggNOG" id="ENOG502QRHM">
    <property type="taxonomic scope" value="Eukaryota"/>
</dbReference>
<dbReference type="EMBL" id="CM000785">
    <property type="protein sequence ID" value="AQL02969.1"/>
    <property type="molecule type" value="Genomic_DNA"/>
</dbReference>